<dbReference type="PROSITE" id="PS50011">
    <property type="entry name" value="PROTEIN_KINASE_DOM"/>
    <property type="match status" value="1"/>
</dbReference>
<dbReference type="SMART" id="SM00220">
    <property type="entry name" value="S_TKc"/>
    <property type="match status" value="1"/>
</dbReference>
<evidence type="ECO:0000256" key="3">
    <source>
        <dbReference type="PROSITE-ProRule" id="PRU10141"/>
    </source>
</evidence>
<accession>A0A067D0Z4</accession>
<evidence type="ECO:0000313" key="7">
    <source>
        <dbReference type="Proteomes" id="UP000030745"/>
    </source>
</evidence>
<dbReference type="KEGG" id="spar:SPRG_00006"/>
<keyword evidence="7" id="KW-1185">Reference proteome</keyword>
<dbReference type="OMA" id="DAARRPM"/>
<dbReference type="STRING" id="695850.A0A067D0Z4"/>
<dbReference type="PANTHER" id="PTHR24347">
    <property type="entry name" value="SERINE/THREONINE-PROTEIN KINASE"/>
    <property type="match status" value="1"/>
</dbReference>
<keyword evidence="6" id="KW-0808">Transferase</keyword>
<evidence type="ECO:0000256" key="1">
    <source>
        <dbReference type="ARBA" id="ARBA00022741"/>
    </source>
</evidence>
<dbReference type="FunFam" id="1.10.510.10:FF:000571">
    <property type="entry name" value="Maternal embryonic leucine zipper kinase"/>
    <property type="match status" value="1"/>
</dbReference>
<dbReference type="InterPro" id="IPR017441">
    <property type="entry name" value="Protein_kinase_ATP_BS"/>
</dbReference>
<dbReference type="Pfam" id="PF00069">
    <property type="entry name" value="Pkinase"/>
    <property type="match status" value="1"/>
</dbReference>
<dbReference type="OrthoDB" id="40902at2759"/>
<evidence type="ECO:0000313" key="6">
    <source>
        <dbReference type="EMBL" id="KDO35160.1"/>
    </source>
</evidence>
<dbReference type="Proteomes" id="UP000030745">
    <property type="component" value="Unassembled WGS sequence"/>
</dbReference>
<dbReference type="InterPro" id="IPR011009">
    <property type="entry name" value="Kinase-like_dom_sf"/>
</dbReference>
<keyword evidence="2 3" id="KW-0067">ATP-binding</keyword>
<dbReference type="PROSITE" id="PS00108">
    <property type="entry name" value="PROTEIN_KINASE_ST"/>
    <property type="match status" value="1"/>
</dbReference>
<keyword evidence="4" id="KW-0723">Serine/threonine-protein kinase</keyword>
<evidence type="ECO:0000256" key="4">
    <source>
        <dbReference type="RuleBase" id="RU000304"/>
    </source>
</evidence>
<dbReference type="EMBL" id="KK583189">
    <property type="protein sequence ID" value="KDO35160.1"/>
    <property type="molecule type" value="Genomic_DNA"/>
</dbReference>
<evidence type="ECO:0000259" key="5">
    <source>
        <dbReference type="PROSITE" id="PS50011"/>
    </source>
</evidence>
<proteinExistence type="inferred from homology"/>
<reference evidence="6 7" key="1">
    <citation type="journal article" date="2013" name="PLoS Genet.">
        <title>Distinctive expansion of potential virulence genes in the genome of the oomycete fish pathogen Saprolegnia parasitica.</title>
        <authorList>
            <person name="Jiang R.H."/>
            <person name="de Bruijn I."/>
            <person name="Haas B.J."/>
            <person name="Belmonte R."/>
            <person name="Lobach L."/>
            <person name="Christie J."/>
            <person name="van den Ackerveken G."/>
            <person name="Bottin A."/>
            <person name="Bulone V."/>
            <person name="Diaz-Moreno S.M."/>
            <person name="Dumas B."/>
            <person name="Fan L."/>
            <person name="Gaulin E."/>
            <person name="Govers F."/>
            <person name="Grenville-Briggs L.J."/>
            <person name="Horner N.R."/>
            <person name="Levin J.Z."/>
            <person name="Mammella M."/>
            <person name="Meijer H.J."/>
            <person name="Morris P."/>
            <person name="Nusbaum C."/>
            <person name="Oome S."/>
            <person name="Phillips A.J."/>
            <person name="van Rooyen D."/>
            <person name="Rzeszutek E."/>
            <person name="Saraiva M."/>
            <person name="Secombes C.J."/>
            <person name="Seidl M.F."/>
            <person name="Snel B."/>
            <person name="Stassen J.H."/>
            <person name="Sykes S."/>
            <person name="Tripathy S."/>
            <person name="van den Berg H."/>
            <person name="Vega-Arreguin J.C."/>
            <person name="Wawra S."/>
            <person name="Young S.K."/>
            <person name="Zeng Q."/>
            <person name="Dieguez-Uribeondo J."/>
            <person name="Russ C."/>
            <person name="Tyler B.M."/>
            <person name="van West P."/>
        </authorList>
    </citation>
    <scope>NUCLEOTIDE SEQUENCE [LARGE SCALE GENOMIC DNA]</scope>
    <source>
        <strain evidence="6 7">CBS 223.65</strain>
    </source>
</reference>
<evidence type="ECO:0000256" key="2">
    <source>
        <dbReference type="ARBA" id="ARBA00022840"/>
    </source>
</evidence>
<sequence length="333" mass="36264">MLGRASTLRAALVKPTAGQRRRQHTQAGVGPTLFGGSVFGLALLSSLAEPKPLAQAEAAMLLKPDPLSSKYHVGGVIGSGGFARVCAGREKQSDTPVAIKRLSKALTSKARFEQEVSILTQVQGSNAVVQLKEAFETPEDYVLVTEYIQGGELFDRLLSHGTYSEAQAKALTREISSALQHLHARNVVHADVKPENILLQSKNDSARMILIDFGLSFHVNDRASNHRWDGSGTMAYAAPEVLKKETISSAIDMWALGVVLFVLLAGYHPFDPTNEASDRDLRERIIAGQYDFNHDAWTNVSSDAKDLIRQLLQVDAANRPSATSVLTHPWMQA</sequence>
<dbReference type="CDD" id="cd05117">
    <property type="entry name" value="STKc_CAMK"/>
    <property type="match status" value="1"/>
</dbReference>
<dbReference type="SUPFAM" id="SSF56112">
    <property type="entry name" value="Protein kinase-like (PK-like)"/>
    <property type="match status" value="1"/>
</dbReference>
<protein>
    <submittedName>
        <fullName evidence="6">CAMK protein kinase</fullName>
    </submittedName>
</protein>
<dbReference type="Gene3D" id="1.10.510.10">
    <property type="entry name" value="Transferase(Phosphotransferase) domain 1"/>
    <property type="match status" value="1"/>
</dbReference>
<feature type="domain" description="Protein kinase" evidence="5">
    <location>
        <begin position="71"/>
        <end position="331"/>
    </location>
</feature>
<dbReference type="GO" id="GO:0005524">
    <property type="term" value="F:ATP binding"/>
    <property type="evidence" value="ECO:0007669"/>
    <property type="project" value="UniProtKB-UniRule"/>
</dbReference>
<keyword evidence="6" id="KW-0418">Kinase</keyword>
<dbReference type="InterPro" id="IPR008271">
    <property type="entry name" value="Ser/Thr_kinase_AS"/>
</dbReference>
<dbReference type="AlphaFoldDB" id="A0A067D0Z4"/>
<dbReference type="InterPro" id="IPR000719">
    <property type="entry name" value="Prot_kinase_dom"/>
</dbReference>
<dbReference type="PROSITE" id="PS00107">
    <property type="entry name" value="PROTEIN_KINASE_ATP"/>
    <property type="match status" value="1"/>
</dbReference>
<feature type="binding site" evidence="3">
    <location>
        <position position="100"/>
    </location>
    <ligand>
        <name>ATP</name>
        <dbReference type="ChEBI" id="CHEBI:30616"/>
    </ligand>
</feature>
<name>A0A067D0Z4_SAPPC</name>
<dbReference type="VEuPathDB" id="FungiDB:SPRG_00006"/>
<dbReference type="RefSeq" id="XP_012193512.1">
    <property type="nucleotide sequence ID" value="XM_012338122.1"/>
</dbReference>
<keyword evidence="1 3" id="KW-0547">Nucleotide-binding</keyword>
<comment type="similarity">
    <text evidence="4">Belongs to the protein kinase superfamily.</text>
</comment>
<organism evidence="6 7">
    <name type="scientific">Saprolegnia parasitica (strain CBS 223.65)</name>
    <dbReference type="NCBI Taxonomy" id="695850"/>
    <lineage>
        <taxon>Eukaryota</taxon>
        <taxon>Sar</taxon>
        <taxon>Stramenopiles</taxon>
        <taxon>Oomycota</taxon>
        <taxon>Saprolegniomycetes</taxon>
        <taxon>Saprolegniales</taxon>
        <taxon>Saprolegniaceae</taxon>
        <taxon>Saprolegnia</taxon>
    </lineage>
</organism>
<gene>
    <name evidence="6" type="ORF">SPRG_00006</name>
</gene>
<dbReference type="GO" id="GO:0004674">
    <property type="term" value="F:protein serine/threonine kinase activity"/>
    <property type="evidence" value="ECO:0007669"/>
    <property type="project" value="UniProtKB-KW"/>
</dbReference>
<dbReference type="GeneID" id="24122667"/>